<dbReference type="AlphaFoldDB" id="A0A1I6M1W1"/>
<dbReference type="GO" id="GO:0005992">
    <property type="term" value="P:trehalose biosynthetic process"/>
    <property type="evidence" value="ECO:0007669"/>
    <property type="project" value="InterPro"/>
</dbReference>
<proteinExistence type="predicted"/>
<dbReference type="OrthoDB" id="79955at2157"/>
<evidence type="ECO:0000313" key="2">
    <source>
        <dbReference type="EMBL" id="SFS09653.1"/>
    </source>
</evidence>
<dbReference type="PANTHER" id="PTHR10788:SF106">
    <property type="entry name" value="BCDNA.GH08860"/>
    <property type="match status" value="1"/>
</dbReference>
<dbReference type="PANTHER" id="PTHR10788">
    <property type="entry name" value="TREHALOSE-6-PHOSPHATE SYNTHASE"/>
    <property type="match status" value="1"/>
</dbReference>
<dbReference type="EMBL" id="FOZK01000004">
    <property type="protein sequence ID" value="SFS09653.1"/>
    <property type="molecule type" value="Genomic_DNA"/>
</dbReference>
<protein>
    <submittedName>
        <fullName evidence="2">Trehalose 6-phosphate synthase</fullName>
    </submittedName>
</protein>
<dbReference type="CDD" id="cd03788">
    <property type="entry name" value="GT20_TPS"/>
    <property type="match status" value="1"/>
</dbReference>
<dbReference type="Pfam" id="PF00982">
    <property type="entry name" value="Glyco_transf_20"/>
    <property type="match status" value="1"/>
</dbReference>
<organism evidence="2 3">
    <name type="scientific">Halomicrobium zhouii</name>
    <dbReference type="NCBI Taxonomy" id="767519"/>
    <lineage>
        <taxon>Archaea</taxon>
        <taxon>Methanobacteriati</taxon>
        <taxon>Methanobacteriota</taxon>
        <taxon>Stenosarchaea group</taxon>
        <taxon>Halobacteria</taxon>
        <taxon>Halobacteriales</taxon>
        <taxon>Haloarculaceae</taxon>
        <taxon>Halomicrobium</taxon>
    </lineage>
</organism>
<keyword evidence="3" id="KW-1185">Reference proteome</keyword>
<dbReference type="SUPFAM" id="SSF53756">
    <property type="entry name" value="UDP-Glycosyltransferase/glycogen phosphorylase"/>
    <property type="match status" value="1"/>
</dbReference>
<dbReference type="STRING" id="767519.SAMN05216559_3555"/>
<evidence type="ECO:0000313" key="3">
    <source>
        <dbReference type="Proteomes" id="UP000199062"/>
    </source>
</evidence>
<evidence type="ECO:0000256" key="1">
    <source>
        <dbReference type="SAM" id="MobiDB-lite"/>
    </source>
</evidence>
<reference evidence="2 3" key="1">
    <citation type="submission" date="2016-10" db="EMBL/GenBank/DDBJ databases">
        <authorList>
            <person name="de Groot N.N."/>
        </authorList>
    </citation>
    <scope>NUCLEOTIDE SEQUENCE [LARGE SCALE GENOMIC DNA]</scope>
    <source>
        <strain evidence="2 3">CGMCC 1.10457</strain>
    </source>
</reference>
<dbReference type="RefSeq" id="WP_089818226.1">
    <property type="nucleotide sequence ID" value="NZ_FOZK01000004.1"/>
</dbReference>
<accession>A0A1I6M1W1</accession>
<dbReference type="InterPro" id="IPR001830">
    <property type="entry name" value="Glyco_trans_20"/>
</dbReference>
<dbReference type="Gene3D" id="3.40.50.2000">
    <property type="entry name" value="Glycogen Phosphorylase B"/>
    <property type="match status" value="2"/>
</dbReference>
<feature type="region of interest" description="Disordered" evidence="1">
    <location>
        <begin position="1"/>
        <end position="26"/>
    </location>
</feature>
<feature type="compositionally biased region" description="Basic and acidic residues" evidence="1">
    <location>
        <begin position="1"/>
        <end position="15"/>
    </location>
</feature>
<dbReference type="Proteomes" id="UP000199062">
    <property type="component" value="Unassembled WGS sequence"/>
</dbReference>
<gene>
    <name evidence="2" type="ORF">SAMN05216559_3555</name>
</gene>
<sequence length="513" mass="57870">MEKSHLSEGSVDRGSTRPTPGVPGEELLVLSNRQPYRHSDDDGDGITVDAPAGGLTAGLDAVMRQVNGTWIAWGDGDADAAVVDDDGRVTVPPGESDGQYTLERLWLTDEQVDNYYYGFSNRVLWPICHSALTNVDGNARFWDHYQGVNERFADAVVDSADPRSVVWFHDYHLGLAAEMVQDRIPEGVFCIHTWHIPWPSWDVFRACPHGREVLRGMLGNDLVGFHVPRYCDNFLRCVSAALPGAHVDWENRRVVHEQSVTTVRAFPMGVPADDINRQAKHPGAETFWRDFSDTHGIDDDTKVGVGVDRLDYTKGIPQRIEALERLWESSSQWRESFTYVQVGTESRSQIDAYSQYQQRVEDAVESVNERFGTDDWQPIVYTTDYLADEALYALYRFADVAIVSPIRDGMNLVCQEYVAAQQDDDGVLVLSDQAGAHDELHEWVMSINPHDTTAFKETVDEALAMPREERRPRMDALRRHVATNDISTWIRTIFATVDALREPTPKDQHHASV</sequence>
<name>A0A1I6M1W1_9EURY</name>
<dbReference type="GO" id="GO:0003825">
    <property type="term" value="F:alpha,alpha-trehalose-phosphate synthase (UDP-forming) activity"/>
    <property type="evidence" value="ECO:0007669"/>
    <property type="project" value="TreeGrafter"/>
</dbReference>